<name>A0AA50AFS7_9VIRU</name>
<dbReference type="EMBL" id="OQ890325">
    <property type="protein sequence ID" value="WLJ26348.1"/>
    <property type="molecule type" value="Genomic_DNA"/>
</dbReference>
<evidence type="ECO:0000313" key="1">
    <source>
        <dbReference type="EMBL" id="WLJ26348.1"/>
    </source>
</evidence>
<proteinExistence type="predicted"/>
<accession>A0AA50AFS7</accession>
<reference evidence="1" key="1">
    <citation type="submission" date="2023-04" db="EMBL/GenBank/DDBJ databases">
        <title>The human skin virome in hidradenitis suppurativa patients.</title>
        <authorList>
            <person name="Jansen D."/>
        </authorList>
    </citation>
    <scope>NUCLEOTIDE SEQUENCE</scope>
    <source>
        <strain evidence="1">VC4_HSPhageD</strain>
    </source>
</reference>
<organism evidence="1">
    <name type="scientific">Firmicutes phage HS19</name>
    <dbReference type="NCBI Taxonomy" id="3056397"/>
    <lineage>
        <taxon>Viruses</taxon>
    </lineage>
</organism>
<protein>
    <submittedName>
        <fullName evidence="1">Uncharacterized protein</fullName>
    </submittedName>
</protein>
<sequence length="72" mass="8568">MAQYLCLLIIKYQKDKNFYKAIFSVREYMVLQYAVDLWLKYYKREDLIDHKQAPIRGKILHNGAVDISGVVE</sequence>